<dbReference type="Pfam" id="PF03961">
    <property type="entry name" value="FapA"/>
    <property type="match status" value="1"/>
</dbReference>
<feature type="coiled-coil region" evidence="1">
    <location>
        <begin position="371"/>
        <end position="398"/>
    </location>
</feature>
<protein>
    <recommendedName>
        <fullName evidence="2">Flagellar Assembly Protein A N-terminal region domain-containing protein</fullName>
    </recommendedName>
</protein>
<feature type="coiled-coil region" evidence="1">
    <location>
        <begin position="316"/>
        <end position="343"/>
    </location>
</feature>
<dbReference type="PANTHER" id="PTHR38032">
    <property type="entry name" value="POLYMERASE-RELATED"/>
    <property type="match status" value="1"/>
</dbReference>
<sequence>MKAYMTLIPPEDGEDLSYDNALKIVEQKIKFGINYNHMKDIINKKQYYKRTLIAEGKLPIDGKDGYIKYFFDTEKKYIPKELEDGSVDFKNLQLINNVKKGDILAEIVPPTEGDAGYTVTGKVLKHKKGKSKKVKLGKNVEYSEDGNKVISLIDGEVILKNGRVHVEKIHKINEDVDNSTGNIQFNGSIKINGNVKTGFKVKAIGDIEIQGVVEGALIESEGNIILKRGIQGHHKGKLNSKGNIIAKYVENAFIECNGLVQADAIMHSDISSNDTVEALGRKGLIVGGTCRAAKEVRAKTIGSSMSTLTTIEVGIDPNLKTKYENLKEENKKIKNNIDKVNKSILLLKRLNDNNRLTKDKKELLIKFIKTKKVLDEQYKKVKKELEEIEYRIECLSKGKIKVSNVVYPGVKIVIGNSTMHVKEEVKACTIYREDGEIKIAHYKE</sequence>
<keyword evidence="4" id="KW-1185">Reference proteome</keyword>
<dbReference type="InterPro" id="IPR046866">
    <property type="entry name" value="FapA_N"/>
</dbReference>
<comment type="caution">
    <text evidence="3">The sequence shown here is derived from an EMBL/GenBank/DDBJ whole genome shotgun (WGS) entry which is preliminary data.</text>
</comment>
<dbReference type="Proteomes" id="UP000284177">
    <property type="component" value="Unassembled WGS sequence"/>
</dbReference>
<feature type="domain" description="Flagellar Assembly Protein A N-terminal region" evidence="2">
    <location>
        <begin position="1"/>
        <end position="161"/>
    </location>
</feature>
<keyword evidence="1" id="KW-0175">Coiled coil</keyword>
<gene>
    <name evidence="3" type="ORF">BET03_01105</name>
</gene>
<dbReference type="PANTHER" id="PTHR38032:SF1">
    <property type="entry name" value="RNA-BINDING PROTEIN KHPB N-TERMINAL DOMAIN-CONTAINING PROTEIN"/>
    <property type="match status" value="1"/>
</dbReference>
<evidence type="ECO:0000313" key="3">
    <source>
        <dbReference type="EMBL" id="RKD34762.1"/>
    </source>
</evidence>
<dbReference type="Pfam" id="PF20250">
    <property type="entry name" value="FapA_N"/>
    <property type="match status" value="1"/>
</dbReference>
<evidence type="ECO:0000313" key="4">
    <source>
        <dbReference type="Proteomes" id="UP000284177"/>
    </source>
</evidence>
<organism evidence="3 4">
    <name type="scientific">Thermohalobacter berrensis</name>
    <dbReference type="NCBI Taxonomy" id="99594"/>
    <lineage>
        <taxon>Bacteria</taxon>
        <taxon>Bacillati</taxon>
        <taxon>Bacillota</taxon>
        <taxon>Tissierellia</taxon>
        <taxon>Tissierellales</taxon>
        <taxon>Thermohalobacteraceae</taxon>
        <taxon>Thermohalobacter</taxon>
    </lineage>
</organism>
<dbReference type="InterPro" id="IPR046865">
    <property type="entry name" value="FapA_b_solenoid"/>
</dbReference>
<evidence type="ECO:0000256" key="1">
    <source>
        <dbReference type="SAM" id="Coils"/>
    </source>
</evidence>
<proteinExistence type="predicted"/>
<dbReference type="InterPro" id="IPR005646">
    <property type="entry name" value="FapA"/>
</dbReference>
<evidence type="ECO:0000259" key="2">
    <source>
        <dbReference type="Pfam" id="PF20250"/>
    </source>
</evidence>
<name>A0A419TBD3_9FIRM</name>
<reference evidence="3 4" key="1">
    <citation type="submission" date="2016-08" db="EMBL/GenBank/DDBJ databases">
        <title>Novel Firmicutes and Novel Genomes.</title>
        <authorList>
            <person name="Poppleton D.I."/>
            <person name="Gribaldo S."/>
        </authorList>
    </citation>
    <scope>NUCLEOTIDE SEQUENCE [LARGE SCALE GENOMIC DNA]</scope>
    <source>
        <strain evidence="3 4">CTT3</strain>
    </source>
</reference>
<dbReference type="EMBL" id="MCIB01000001">
    <property type="protein sequence ID" value="RKD34762.1"/>
    <property type="molecule type" value="Genomic_DNA"/>
</dbReference>
<dbReference type="AlphaFoldDB" id="A0A419TBD3"/>
<accession>A0A419TBD3</accession>